<dbReference type="Proteomes" id="UP000886998">
    <property type="component" value="Unassembled WGS sequence"/>
</dbReference>
<dbReference type="AlphaFoldDB" id="A0A8X6IVD8"/>
<proteinExistence type="predicted"/>
<dbReference type="EMBL" id="BMAV01027478">
    <property type="protein sequence ID" value="GFS59704.1"/>
    <property type="molecule type" value="Genomic_DNA"/>
</dbReference>
<name>A0A8X6IVD8_9ARAC</name>
<sequence length="89" mass="9889">MLGVEPRTSGVSHHMVAWQLSLLHKPPSADSAFQVIPIKKEKITSSKTSTFSGRQANTEHTAALHFRESAVLEDVFIEVFRKAAVLEME</sequence>
<protein>
    <submittedName>
        <fullName evidence="1">Uncharacterized protein</fullName>
    </submittedName>
</protein>
<comment type="caution">
    <text evidence="1">The sequence shown here is derived from an EMBL/GenBank/DDBJ whole genome shotgun (WGS) entry which is preliminary data.</text>
</comment>
<reference evidence="1" key="1">
    <citation type="submission" date="2020-08" db="EMBL/GenBank/DDBJ databases">
        <title>Multicomponent nature underlies the extraordinary mechanical properties of spider dragline silk.</title>
        <authorList>
            <person name="Kono N."/>
            <person name="Nakamura H."/>
            <person name="Mori M."/>
            <person name="Yoshida Y."/>
            <person name="Ohtoshi R."/>
            <person name="Malay A.D."/>
            <person name="Moran D.A.P."/>
            <person name="Tomita M."/>
            <person name="Numata K."/>
            <person name="Arakawa K."/>
        </authorList>
    </citation>
    <scope>NUCLEOTIDE SEQUENCE</scope>
</reference>
<evidence type="ECO:0000313" key="1">
    <source>
        <dbReference type="EMBL" id="GFS59704.1"/>
    </source>
</evidence>
<organism evidence="1 2">
    <name type="scientific">Trichonephila inaurata madagascariensis</name>
    <dbReference type="NCBI Taxonomy" id="2747483"/>
    <lineage>
        <taxon>Eukaryota</taxon>
        <taxon>Metazoa</taxon>
        <taxon>Ecdysozoa</taxon>
        <taxon>Arthropoda</taxon>
        <taxon>Chelicerata</taxon>
        <taxon>Arachnida</taxon>
        <taxon>Araneae</taxon>
        <taxon>Araneomorphae</taxon>
        <taxon>Entelegynae</taxon>
        <taxon>Araneoidea</taxon>
        <taxon>Nephilidae</taxon>
        <taxon>Trichonephila</taxon>
        <taxon>Trichonephila inaurata</taxon>
    </lineage>
</organism>
<accession>A0A8X6IVD8</accession>
<gene>
    <name evidence="1" type="ORF">TNIN_258321</name>
</gene>
<keyword evidence="2" id="KW-1185">Reference proteome</keyword>
<evidence type="ECO:0000313" key="2">
    <source>
        <dbReference type="Proteomes" id="UP000886998"/>
    </source>
</evidence>